<name>A0A4U0WCN8_9PEZI</name>
<dbReference type="STRING" id="331657.A0A4U0WCN8"/>
<proteinExistence type="predicted"/>
<comment type="caution">
    <text evidence="2">The sequence shown here is derived from an EMBL/GenBank/DDBJ whole genome shotgun (WGS) entry which is preliminary data.</text>
</comment>
<dbReference type="PANTHER" id="PTHR41390:SF1">
    <property type="entry name" value="NADH-UBIQUINONE OXIDOREDUCTASE 213 KDA SUBUNIT"/>
    <property type="match status" value="1"/>
</dbReference>
<dbReference type="Proteomes" id="UP000308768">
    <property type="component" value="Unassembled WGS sequence"/>
</dbReference>
<gene>
    <name evidence="2" type="ORF">B0A49_10184</name>
</gene>
<protein>
    <submittedName>
        <fullName evidence="2">Uncharacterized protein</fullName>
    </submittedName>
</protein>
<keyword evidence="1" id="KW-0812">Transmembrane</keyword>
<evidence type="ECO:0000313" key="3">
    <source>
        <dbReference type="Proteomes" id="UP000308768"/>
    </source>
</evidence>
<keyword evidence="1" id="KW-0472">Membrane</keyword>
<organism evidence="2 3">
    <name type="scientific">Cryomyces minteri</name>
    <dbReference type="NCBI Taxonomy" id="331657"/>
    <lineage>
        <taxon>Eukaryota</taxon>
        <taxon>Fungi</taxon>
        <taxon>Dikarya</taxon>
        <taxon>Ascomycota</taxon>
        <taxon>Pezizomycotina</taxon>
        <taxon>Dothideomycetes</taxon>
        <taxon>Dothideomycetes incertae sedis</taxon>
        <taxon>Cryomyces</taxon>
    </lineage>
</organism>
<dbReference type="OrthoDB" id="5565730at2759"/>
<feature type="transmembrane region" description="Helical" evidence="1">
    <location>
        <begin position="47"/>
        <end position="68"/>
    </location>
</feature>
<keyword evidence="1" id="KW-1133">Transmembrane helix</keyword>
<reference evidence="2 3" key="1">
    <citation type="submission" date="2017-03" db="EMBL/GenBank/DDBJ databases">
        <title>Genomes of endolithic fungi from Antarctica.</title>
        <authorList>
            <person name="Coleine C."/>
            <person name="Masonjones S."/>
            <person name="Stajich J.E."/>
        </authorList>
    </citation>
    <scope>NUCLEOTIDE SEQUENCE [LARGE SCALE GENOMIC DNA]</scope>
    <source>
        <strain evidence="2 3">CCFEE 5187</strain>
    </source>
</reference>
<accession>A0A4U0WCN8</accession>
<evidence type="ECO:0000313" key="2">
    <source>
        <dbReference type="EMBL" id="TKA59696.1"/>
    </source>
</evidence>
<keyword evidence="3" id="KW-1185">Reference proteome</keyword>
<dbReference type="AlphaFoldDB" id="A0A4U0WCN8"/>
<dbReference type="PANTHER" id="PTHR41390">
    <property type="entry name" value="CHROMOSOME 7, WHOLE GENOME SHOTGUN SEQUENCE"/>
    <property type="match status" value="1"/>
</dbReference>
<sequence>MGSTFWATRGTMLNAWGADKVTPRERVYASAIAGGVSGGSFGGRTSLVSGTVAFAIFGLLGQSIYNTIDARRTASMSQTGEKENFLQRLAASPWIPMKALSDDDYERMLQEKLLRVNAEIALIDENLERLRHSQNEALPNDSK</sequence>
<dbReference type="EMBL" id="NAJN01001967">
    <property type="protein sequence ID" value="TKA59696.1"/>
    <property type="molecule type" value="Genomic_DNA"/>
</dbReference>
<evidence type="ECO:0000256" key="1">
    <source>
        <dbReference type="SAM" id="Phobius"/>
    </source>
</evidence>